<proteinExistence type="predicted"/>
<dbReference type="RefSeq" id="WP_379531674.1">
    <property type="nucleotide sequence ID" value="NZ_JBHSBI010000017.1"/>
</dbReference>
<dbReference type="Gene3D" id="3.50.50.60">
    <property type="entry name" value="FAD/NAD(P)-binding domain"/>
    <property type="match status" value="1"/>
</dbReference>
<dbReference type="InterPro" id="IPR036188">
    <property type="entry name" value="FAD/NAD-bd_sf"/>
</dbReference>
<dbReference type="EMBL" id="JBHSBI010000017">
    <property type="protein sequence ID" value="MFC4011736.1"/>
    <property type="molecule type" value="Genomic_DNA"/>
</dbReference>
<dbReference type="Gene3D" id="3.40.30.120">
    <property type="match status" value="1"/>
</dbReference>
<sequence length="541" mass="58156">MEHERVPVLVVGGGYAGLSAATLLAWREVPVMLVERRPGTSIQPKSFGVNPRAVELLRPVPGLEEQLSQVWTGIGVSPHMITSDAPPFQADITPVAPVGAPQTEIERVLRAKAEELGADLCFSTELISLEQDDDGVTALLRTRGVERVVRADYVVAADGYESPLRQLMNVPTSGKGELGRTCSIMFDADLTGLVSDRETTLRHLRNDLFTGAIVTGCGVGAHVLGVNYSDEDTEADFTDERCVDLVRAAVGRPGLDVQILDKTTFPVAHLLADTYHCGRVFFAGDAAHTMPPTGGQAGSLALQDGCDLAWRLWLVLTGQASPSFLDTYDAERRPIGTLTATAQLAGFGAHTPLTARVATFGALTPPTSQPTTFGASAPPTVRVGYPEPMQDPASALVAHRYHSAAILTEPDDDRSILENPRIPTGRPGSRAPHVVLDWDGQPMSTIDLFGSGFVLMADKQGGQVWTDAGRLVKERLGVQLTRLLVDEELMDVEGRFRQRYGVRGGGAVLVRPDGYVAWRSPAPTPEPAATLERVLRQILSR</sequence>
<accession>A0ABV8GCL7</accession>
<keyword evidence="7" id="KW-1185">Reference proteome</keyword>
<dbReference type="SUPFAM" id="SSF51905">
    <property type="entry name" value="FAD/NAD(P)-binding domain"/>
    <property type="match status" value="1"/>
</dbReference>
<evidence type="ECO:0000313" key="7">
    <source>
        <dbReference type="Proteomes" id="UP001595851"/>
    </source>
</evidence>
<dbReference type="PANTHER" id="PTHR43004">
    <property type="entry name" value="TRK SYSTEM POTASSIUM UPTAKE PROTEIN"/>
    <property type="match status" value="1"/>
</dbReference>
<feature type="transmembrane region" description="Helical" evidence="4">
    <location>
        <begin position="6"/>
        <end position="26"/>
    </location>
</feature>
<feature type="domain" description="FAD-binding" evidence="5">
    <location>
        <begin position="6"/>
        <end position="338"/>
    </location>
</feature>
<dbReference type="PRINTS" id="PR00420">
    <property type="entry name" value="RNGMNOXGNASE"/>
</dbReference>
<dbReference type="InterPro" id="IPR002938">
    <property type="entry name" value="FAD-bd"/>
</dbReference>
<evidence type="ECO:0000256" key="1">
    <source>
        <dbReference type="ARBA" id="ARBA00001974"/>
    </source>
</evidence>
<protein>
    <submittedName>
        <fullName evidence="6">FAD-dependent monooxygenase</fullName>
    </submittedName>
</protein>
<evidence type="ECO:0000256" key="3">
    <source>
        <dbReference type="ARBA" id="ARBA00022827"/>
    </source>
</evidence>
<keyword evidence="3" id="KW-0274">FAD</keyword>
<gene>
    <name evidence="6" type="ORF">ACFOY2_31210</name>
</gene>
<evidence type="ECO:0000313" key="6">
    <source>
        <dbReference type="EMBL" id="MFC4011736.1"/>
    </source>
</evidence>
<evidence type="ECO:0000256" key="4">
    <source>
        <dbReference type="SAM" id="Phobius"/>
    </source>
</evidence>
<dbReference type="GO" id="GO:0004497">
    <property type="term" value="F:monooxygenase activity"/>
    <property type="evidence" value="ECO:0007669"/>
    <property type="project" value="UniProtKB-KW"/>
</dbReference>
<dbReference type="InterPro" id="IPR050641">
    <property type="entry name" value="RIFMO-like"/>
</dbReference>
<name>A0ABV8GCL7_9ACTN</name>
<keyword evidence="4" id="KW-0472">Membrane</keyword>
<dbReference type="Gene3D" id="3.30.9.10">
    <property type="entry name" value="D-Amino Acid Oxidase, subunit A, domain 2"/>
    <property type="match status" value="1"/>
</dbReference>
<dbReference type="Pfam" id="PF21274">
    <property type="entry name" value="Rng_hyd_C"/>
    <property type="match status" value="1"/>
</dbReference>
<keyword evidence="4" id="KW-1133">Transmembrane helix</keyword>
<keyword evidence="6" id="KW-0560">Oxidoreductase</keyword>
<dbReference type="Proteomes" id="UP001595851">
    <property type="component" value="Unassembled WGS sequence"/>
</dbReference>
<keyword evidence="4" id="KW-0812">Transmembrane</keyword>
<comment type="caution">
    <text evidence="6">The sequence shown here is derived from an EMBL/GenBank/DDBJ whole genome shotgun (WGS) entry which is preliminary data.</text>
</comment>
<reference evidence="7" key="1">
    <citation type="journal article" date="2019" name="Int. J. Syst. Evol. Microbiol.">
        <title>The Global Catalogue of Microorganisms (GCM) 10K type strain sequencing project: providing services to taxonomists for standard genome sequencing and annotation.</title>
        <authorList>
            <consortium name="The Broad Institute Genomics Platform"/>
            <consortium name="The Broad Institute Genome Sequencing Center for Infectious Disease"/>
            <person name="Wu L."/>
            <person name="Ma J."/>
        </authorList>
    </citation>
    <scope>NUCLEOTIDE SEQUENCE [LARGE SCALE GENOMIC DNA]</scope>
    <source>
        <strain evidence="7">TBRC 1276</strain>
    </source>
</reference>
<keyword evidence="6" id="KW-0503">Monooxygenase</keyword>
<comment type="cofactor">
    <cofactor evidence="1">
        <name>FAD</name>
        <dbReference type="ChEBI" id="CHEBI:57692"/>
    </cofactor>
</comment>
<organism evidence="6 7">
    <name type="scientific">Nonomuraea purpurea</name>
    <dbReference type="NCBI Taxonomy" id="1849276"/>
    <lineage>
        <taxon>Bacteria</taxon>
        <taxon>Bacillati</taxon>
        <taxon>Actinomycetota</taxon>
        <taxon>Actinomycetes</taxon>
        <taxon>Streptosporangiales</taxon>
        <taxon>Streptosporangiaceae</taxon>
        <taxon>Nonomuraea</taxon>
    </lineage>
</organism>
<dbReference type="PANTHER" id="PTHR43004:SF19">
    <property type="entry name" value="BINDING MONOOXYGENASE, PUTATIVE (JCVI)-RELATED"/>
    <property type="match status" value="1"/>
</dbReference>
<evidence type="ECO:0000259" key="5">
    <source>
        <dbReference type="Pfam" id="PF01494"/>
    </source>
</evidence>
<keyword evidence="2" id="KW-0285">Flavoprotein</keyword>
<evidence type="ECO:0000256" key="2">
    <source>
        <dbReference type="ARBA" id="ARBA00022630"/>
    </source>
</evidence>
<dbReference type="Pfam" id="PF01494">
    <property type="entry name" value="FAD_binding_3"/>
    <property type="match status" value="1"/>
</dbReference>